<dbReference type="EMBL" id="JAWZYT010002108">
    <property type="protein sequence ID" value="KAK4306625.1"/>
    <property type="molecule type" value="Genomic_DNA"/>
</dbReference>
<evidence type="ECO:0000313" key="8">
    <source>
        <dbReference type="EMBL" id="KAK4306625.1"/>
    </source>
</evidence>
<proteinExistence type="inferred from homology"/>
<evidence type="ECO:0008006" key="10">
    <source>
        <dbReference type="Google" id="ProtNLM"/>
    </source>
</evidence>
<comment type="similarity">
    <text evidence="2">Belongs to the TMEM129 family.</text>
</comment>
<keyword evidence="4 6" id="KW-1133">Transmembrane helix</keyword>
<keyword evidence="9" id="KW-1185">Reference proteome</keyword>
<comment type="subcellular location">
    <subcellularLocation>
        <location evidence="1">Membrane</location>
        <topology evidence="1">Multi-pass membrane protein</topology>
    </subcellularLocation>
</comment>
<evidence type="ECO:0000256" key="5">
    <source>
        <dbReference type="ARBA" id="ARBA00023136"/>
    </source>
</evidence>
<protein>
    <recommendedName>
        <fullName evidence="10">E3 ubiquitin-protein ligase TM129</fullName>
    </recommendedName>
</protein>
<accession>A0AAE1PG71</accession>
<organism evidence="8 9">
    <name type="scientific">Petrolisthes manimaculis</name>
    <dbReference type="NCBI Taxonomy" id="1843537"/>
    <lineage>
        <taxon>Eukaryota</taxon>
        <taxon>Metazoa</taxon>
        <taxon>Ecdysozoa</taxon>
        <taxon>Arthropoda</taxon>
        <taxon>Crustacea</taxon>
        <taxon>Multicrustacea</taxon>
        <taxon>Malacostraca</taxon>
        <taxon>Eumalacostraca</taxon>
        <taxon>Eucarida</taxon>
        <taxon>Decapoda</taxon>
        <taxon>Pleocyemata</taxon>
        <taxon>Anomura</taxon>
        <taxon>Galatheoidea</taxon>
        <taxon>Porcellanidae</taxon>
        <taxon>Petrolisthes</taxon>
    </lineage>
</organism>
<evidence type="ECO:0000256" key="6">
    <source>
        <dbReference type="SAM" id="Phobius"/>
    </source>
</evidence>
<evidence type="ECO:0000256" key="1">
    <source>
        <dbReference type="ARBA" id="ARBA00004141"/>
    </source>
</evidence>
<dbReference type="GO" id="GO:0016020">
    <property type="term" value="C:membrane"/>
    <property type="evidence" value="ECO:0007669"/>
    <property type="project" value="UniProtKB-SubCell"/>
</dbReference>
<dbReference type="GO" id="GO:0005783">
    <property type="term" value="C:endoplasmic reticulum"/>
    <property type="evidence" value="ECO:0007669"/>
    <property type="project" value="TreeGrafter"/>
</dbReference>
<dbReference type="GO" id="GO:0016567">
    <property type="term" value="P:protein ubiquitination"/>
    <property type="evidence" value="ECO:0007669"/>
    <property type="project" value="InterPro"/>
</dbReference>
<feature type="transmembrane region" description="Helical" evidence="6">
    <location>
        <begin position="94"/>
        <end position="115"/>
    </location>
</feature>
<keyword evidence="3 6" id="KW-0812">Transmembrane</keyword>
<name>A0AAE1PG71_9EUCA</name>
<dbReference type="Pfam" id="PF10272">
    <property type="entry name" value="Tmpp129"/>
    <property type="match status" value="1"/>
</dbReference>
<feature type="signal peptide" evidence="7">
    <location>
        <begin position="1"/>
        <end position="18"/>
    </location>
</feature>
<sequence length="374" mass="41165">MLGPLLLATAVYCLVVLAIVFPPTEMVSAGLTVEGVLDSWLGSENINFIQYHIHRTTARIFIHSLLLPGYGGILVKYHPEVVVWITQLHPTLPLLLLLLVCVMPPLAAGVTVAIWRQNHWRLHPLTRTLAALARPGQTWRAVAAEINSEFRGIDKFTYGSSSSYRLVATDSWLILVGCLRLRLIRHRDAVLALTGATDTLGITSPAGTTIVRLRVTPVREGTKPFYIRVNSMSYSELERKLAYPVVNPQGLVVKSSLVDRFLPVFMETVNNNPIHPADQEENSMCIGCMATEANVKLQRRCGRVEDGGGGGGGNGLCAHCDCRPLWCITCLSKWFAARQDQNSPETWLGSRAPCPTCRATFCMLDVSLITPPQV</sequence>
<dbReference type="GO" id="GO:0061630">
    <property type="term" value="F:ubiquitin protein ligase activity"/>
    <property type="evidence" value="ECO:0007669"/>
    <property type="project" value="InterPro"/>
</dbReference>
<dbReference type="Proteomes" id="UP001292094">
    <property type="component" value="Unassembled WGS sequence"/>
</dbReference>
<dbReference type="PANTHER" id="PTHR31322">
    <property type="entry name" value="E3 UBIQUITIN-PROTEIN LIGASE TM129"/>
    <property type="match status" value="1"/>
</dbReference>
<keyword evidence="5 6" id="KW-0472">Membrane</keyword>
<evidence type="ECO:0000256" key="2">
    <source>
        <dbReference type="ARBA" id="ARBA00007332"/>
    </source>
</evidence>
<dbReference type="AlphaFoldDB" id="A0AAE1PG71"/>
<feature type="chain" id="PRO_5041919679" description="E3 ubiquitin-protein ligase TM129" evidence="7">
    <location>
        <begin position="19"/>
        <end position="374"/>
    </location>
</feature>
<reference evidence="8" key="1">
    <citation type="submission" date="2023-11" db="EMBL/GenBank/DDBJ databases">
        <title>Genome assemblies of two species of porcelain crab, Petrolisthes cinctipes and Petrolisthes manimaculis (Anomura: Porcellanidae).</title>
        <authorList>
            <person name="Angst P."/>
        </authorList>
    </citation>
    <scope>NUCLEOTIDE SEQUENCE</scope>
    <source>
        <strain evidence="8">PB745_02</strain>
        <tissue evidence="8">Gill</tissue>
    </source>
</reference>
<gene>
    <name evidence="8" type="ORF">Pmani_021575</name>
</gene>
<keyword evidence="7" id="KW-0732">Signal</keyword>
<evidence type="ECO:0000256" key="3">
    <source>
        <dbReference type="ARBA" id="ARBA00022692"/>
    </source>
</evidence>
<dbReference type="InterPro" id="IPR018801">
    <property type="entry name" value="TM129"/>
</dbReference>
<dbReference type="PANTHER" id="PTHR31322:SF2">
    <property type="entry name" value="E3 UBIQUITIN-PROTEIN LIGASE TM129"/>
    <property type="match status" value="1"/>
</dbReference>
<evidence type="ECO:0000256" key="4">
    <source>
        <dbReference type="ARBA" id="ARBA00022989"/>
    </source>
</evidence>
<comment type="caution">
    <text evidence="8">The sequence shown here is derived from an EMBL/GenBank/DDBJ whole genome shotgun (WGS) entry which is preliminary data.</text>
</comment>
<evidence type="ECO:0000256" key="7">
    <source>
        <dbReference type="SAM" id="SignalP"/>
    </source>
</evidence>
<evidence type="ECO:0000313" key="9">
    <source>
        <dbReference type="Proteomes" id="UP001292094"/>
    </source>
</evidence>